<reference evidence="1 2" key="1">
    <citation type="journal article" date="2019" name="Genome Biol. Evol.">
        <title>Insights into the evolution of the New World diploid cottons (Gossypium, subgenus Houzingenia) based on genome sequencing.</title>
        <authorList>
            <person name="Grover C.E."/>
            <person name="Arick M.A. 2nd"/>
            <person name="Thrash A."/>
            <person name="Conover J.L."/>
            <person name="Sanders W.S."/>
            <person name="Peterson D.G."/>
            <person name="Frelichowski J.E."/>
            <person name="Scheffler J.A."/>
            <person name="Scheffler B.E."/>
            <person name="Wendel J.F."/>
        </authorList>
    </citation>
    <scope>NUCLEOTIDE SEQUENCE [LARGE SCALE GENOMIC DNA]</scope>
    <source>
        <strain evidence="1">0</strain>
        <tissue evidence="1">Leaf</tissue>
    </source>
</reference>
<protein>
    <recommendedName>
        <fullName evidence="3">RNase H type-1 domain-containing protein</fullName>
    </recommendedName>
</protein>
<sequence>MKEKYTLVDLVTFVEGYCLELSMLQSSMDPPMKKHLNRWKPPKDPILKVNFDASFCKNTNKSSTGVVIRNGKGLVMGTCIVLDVNVPTPFATEALVSFLNVIYWVVFSLRTDFVR</sequence>
<keyword evidence="2" id="KW-1185">Reference proteome</keyword>
<dbReference type="AlphaFoldDB" id="A0A7J9GMA3"/>
<evidence type="ECO:0000313" key="1">
    <source>
        <dbReference type="EMBL" id="MBA0798702.1"/>
    </source>
</evidence>
<evidence type="ECO:0008006" key="3">
    <source>
        <dbReference type="Google" id="ProtNLM"/>
    </source>
</evidence>
<evidence type="ECO:0000313" key="2">
    <source>
        <dbReference type="Proteomes" id="UP000593560"/>
    </source>
</evidence>
<name>A0A7J9GMA3_9ROSI</name>
<dbReference type="OrthoDB" id="941070at2759"/>
<comment type="caution">
    <text evidence="1">The sequence shown here is derived from an EMBL/GenBank/DDBJ whole genome shotgun (WGS) entry which is preliminary data.</text>
</comment>
<dbReference type="Proteomes" id="UP000593560">
    <property type="component" value="Unassembled WGS sequence"/>
</dbReference>
<accession>A0A7J9GMA3</accession>
<proteinExistence type="predicted"/>
<organism evidence="1 2">
    <name type="scientific">Gossypium harknessii</name>
    <dbReference type="NCBI Taxonomy" id="34285"/>
    <lineage>
        <taxon>Eukaryota</taxon>
        <taxon>Viridiplantae</taxon>
        <taxon>Streptophyta</taxon>
        <taxon>Embryophyta</taxon>
        <taxon>Tracheophyta</taxon>
        <taxon>Spermatophyta</taxon>
        <taxon>Magnoliopsida</taxon>
        <taxon>eudicotyledons</taxon>
        <taxon>Gunneridae</taxon>
        <taxon>Pentapetalae</taxon>
        <taxon>rosids</taxon>
        <taxon>malvids</taxon>
        <taxon>Malvales</taxon>
        <taxon>Malvaceae</taxon>
        <taxon>Malvoideae</taxon>
        <taxon>Gossypium</taxon>
    </lineage>
</organism>
<dbReference type="EMBL" id="JABFAD010000005">
    <property type="protein sequence ID" value="MBA0798702.1"/>
    <property type="molecule type" value="Genomic_DNA"/>
</dbReference>
<gene>
    <name evidence="1" type="ORF">Gohar_009267</name>
</gene>